<dbReference type="Proteomes" id="UP000325672">
    <property type="component" value="Unassembled WGS sequence"/>
</dbReference>
<keyword evidence="1" id="KW-0472">Membrane</keyword>
<evidence type="ECO:0000313" key="3">
    <source>
        <dbReference type="Proteomes" id="UP000325672"/>
    </source>
</evidence>
<sequence length="85" mass="9402">MSSLPSNLACQIAPTFSSAEKWGFIAELFWTRNYAATSSVGIGIFITLLGLFLTCSRHAVQIASPELRDWLALTAFQIARPRIKQ</sequence>
<proteinExistence type="predicted"/>
<keyword evidence="1" id="KW-0812">Transmembrane</keyword>
<evidence type="ECO:0000256" key="1">
    <source>
        <dbReference type="SAM" id="Phobius"/>
    </source>
</evidence>
<feature type="transmembrane region" description="Helical" evidence="1">
    <location>
        <begin position="34"/>
        <end position="53"/>
    </location>
</feature>
<name>A0A5N6SKE5_ASPPS</name>
<dbReference type="GeneID" id="43639418"/>
<evidence type="ECO:0000313" key="2">
    <source>
        <dbReference type="EMBL" id="KAE8135168.1"/>
    </source>
</evidence>
<dbReference type="RefSeq" id="XP_031911231.1">
    <property type="nucleotide sequence ID" value="XM_032055208.1"/>
</dbReference>
<accession>A0A5N6SKE5</accession>
<keyword evidence="1" id="KW-1133">Transmembrane helix</keyword>
<dbReference type="AlphaFoldDB" id="A0A5N6SKE5"/>
<reference evidence="2 3" key="1">
    <citation type="submission" date="2019-04" db="EMBL/GenBank/DDBJ databases">
        <title>Friends and foes A comparative genomics study of 23 Aspergillus species from section Flavi.</title>
        <authorList>
            <consortium name="DOE Joint Genome Institute"/>
            <person name="Kjaerbolling I."/>
            <person name="Vesth T."/>
            <person name="Frisvad J.C."/>
            <person name="Nybo J.L."/>
            <person name="Theobald S."/>
            <person name="Kildgaard S."/>
            <person name="Isbrandt T."/>
            <person name="Kuo A."/>
            <person name="Sato A."/>
            <person name="Lyhne E.K."/>
            <person name="Kogle M.E."/>
            <person name="Wiebenga A."/>
            <person name="Kun R.S."/>
            <person name="Lubbers R.J."/>
            <person name="Makela M.R."/>
            <person name="Barry K."/>
            <person name="Chovatia M."/>
            <person name="Clum A."/>
            <person name="Daum C."/>
            <person name="Haridas S."/>
            <person name="He G."/>
            <person name="LaButti K."/>
            <person name="Lipzen A."/>
            <person name="Mondo S."/>
            <person name="Riley R."/>
            <person name="Salamov A."/>
            <person name="Simmons B.A."/>
            <person name="Magnuson J.K."/>
            <person name="Henrissat B."/>
            <person name="Mortensen U.H."/>
            <person name="Larsen T.O."/>
            <person name="Devries R.P."/>
            <person name="Grigoriev I.V."/>
            <person name="Machida M."/>
            <person name="Baker S.E."/>
            <person name="Andersen M.R."/>
        </authorList>
    </citation>
    <scope>NUCLEOTIDE SEQUENCE [LARGE SCALE GENOMIC DNA]</scope>
    <source>
        <strain evidence="2 3">CBS 117625</strain>
    </source>
</reference>
<gene>
    <name evidence="2" type="ORF">BDV38DRAFT_253073</name>
</gene>
<dbReference type="EMBL" id="ML743596">
    <property type="protein sequence ID" value="KAE8135168.1"/>
    <property type="molecule type" value="Genomic_DNA"/>
</dbReference>
<organism evidence="2 3">
    <name type="scientific">Aspergillus pseudotamarii</name>
    <dbReference type="NCBI Taxonomy" id="132259"/>
    <lineage>
        <taxon>Eukaryota</taxon>
        <taxon>Fungi</taxon>
        <taxon>Dikarya</taxon>
        <taxon>Ascomycota</taxon>
        <taxon>Pezizomycotina</taxon>
        <taxon>Eurotiomycetes</taxon>
        <taxon>Eurotiomycetidae</taxon>
        <taxon>Eurotiales</taxon>
        <taxon>Aspergillaceae</taxon>
        <taxon>Aspergillus</taxon>
        <taxon>Aspergillus subgen. Circumdati</taxon>
    </lineage>
</organism>
<protein>
    <submittedName>
        <fullName evidence="2">Uncharacterized protein</fullName>
    </submittedName>
</protein>
<keyword evidence="3" id="KW-1185">Reference proteome</keyword>